<evidence type="ECO:0000256" key="3">
    <source>
        <dbReference type="ARBA" id="ARBA00022475"/>
    </source>
</evidence>
<keyword evidence="10" id="KW-1185">Reference proteome</keyword>
<dbReference type="PANTHER" id="PTHR30193:SF37">
    <property type="entry name" value="INNER MEMBRANE ABC TRANSPORTER PERMEASE PROTEIN YCJO"/>
    <property type="match status" value="1"/>
</dbReference>
<evidence type="ECO:0000256" key="4">
    <source>
        <dbReference type="ARBA" id="ARBA00022692"/>
    </source>
</evidence>
<dbReference type="PANTHER" id="PTHR30193">
    <property type="entry name" value="ABC TRANSPORTER PERMEASE PROTEIN"/>
    <property type="match status" value="1"/>
</dbReference>
<organism evidence="9 10">
    <name type="scientific">Kribbella karoonensis</name>
    <dbReference type="NCBI Taxonomy" id="324851"/>
    <lineage>
        <taxon>Bacteria</taxon>
        <taxon>Bacillati</taxon>
        <taxon>Actinomycetota</taxon>
        <taxon>Actinomycetes</taxon>
        <taxon>Propionibacteriales</taxon>
        <taxon>Kribbellaceae</taxon>
        <taxon>Kribbella</taxon>
    </lineage>
</organism>
<evidence type="ECO:0000256" key="5">
    <source>
        <dbReference type="ARBA" id="ARBA00022989"/>
    </source>
</evidence>
<feature type="transmembrane region" description="Helical" evidence="7">
    <location>
        <begin position="17"/>
        <end position="38"/>
    </location>
</feature>
<dbReference type="RefSeq" id="WP_344187844.1">
    <property type="nucleotide sequence ID" value="NZ_BAAAND010000001.1"/>
</dbReference>
<feature type="domain" description="ABC transmembrane type-1" evidence="8">
    <location>
        <begin position="75"/>
        <end position="283"/>
    </location>
</feature>
<gene>
    <name evidence="9" type="ORF">GCM10009742_06660</name>
</gene>
<keyword evidence="4 7" id="KW-0812">Transmembrane</keyword>
<comment type="subcellular location">
    <subcellularLocation>
        <location evidence="1 7">Cell membrane</location>
        <topology evidence="1 7">Multi-pass membrane protein</topology>
    </subcellularLocation>
</comment>
<evidence type="ECO:0000259" key="8">
    <source>
        <dbReference type="PROSITE" id="PS50928"/>
    </source>
</evidence>
<keyword evidence="6 7" id="KW-0472">Membrane</keyword>
<dbReference type="SUPFAM" id="SSF161098">
    <property type="entry name" value="MetI-like"/>
    <property type="match status" value="1"/>
</dbReference>
<proteinExistence type="inferred from homology"/>
<name>A0ABN2CZW1_9ACTN</name>
<dbReference type="Pfam" id="PF00528">
    <property type="entry name" value="BPD_transp_1"/>
    <property type="match status" value="1"/>
</dbReference>
<evidence type="ECO:0000313" key="9">
    <source>
        <dbReference type="EMBL" id="GAA1567571.1"/>
    </source>
</evidence>
<protein>
    <submittedName>
        <fullName evidence="9">ABC transporter permease subunit</fullName>
    </submittedName>
</protein>
<keyword evidence="2 7" id="KW-0813">Transport</keyword>
<comment type="caution">
    <text evidence="9">The sequence shown here is derived from an EMBL/GenBank/DDBJ whole genome shotgun (WGS) entry which is preliminary data.</text>
</comment>
<evidence type="ECO:0000256" key="1">
    <source>
        <dbReference type="ARBA" id="ARBA00004651"/>
    </source>
</evidence>
<dbReference type="SUPFAM" id="SSF160964">
    <property type="entry name" value="MalF N-terminal region-like"/>
    <property type="match status" value="1"/>
</dbReference>
<sequence length="291" mass="31371">MTTTPGRDAPPGEPRRIAYLYLLPGLLLTSLFVLLPLIHTGWLSLFQWDGASVGQWVGLANYEKIFAAARLRELFLHSAVLIVFYSVIPVGLGLFITALMTRRPVRGMTAYRTVLFVPQSVSLVVIAVAWQWMYAPNGIVNAVLGTRRAWLGDFGWALPAIGLIGSWLLTGLCLVLFVAGIQKIDPELYAAARIDGASPVDEFRYVTLPGLRAEISVAVTLTVVAGLRSFDLVYVLTKGGPGTSTSVPGLEIFERAFSRGQVGSASSLAVVLTVLIFAITALIGRLSKEPA</sequence>
<feature type="transmembrane region" description="Helical" evidence="7">
    <location>
        <begin position="154"/>
        <end position="179"/>
    </location>
</feature>
<dbReference type="PROSITE" id="PS50928">
    <property type="entry name" value="ABC_TM1"/>
    <property type="match status" value="1"/>
</dbReference>
<dbReference type="Proteomes" id="UP001500190">
    <property type="component" value="Unassembled WGS sequence"/>
</dbReference>
<feature type="transmembrane region" description="Helical" evidence="7">
    <location>
        <begin position="113"/>
        <end position="134"/>
    </location>
</feature>
<feature type="transmembrane region" description="Helical" evidence="7">
    <location>
        <begin position="74"/>
        <end position="101"/>
    </location>
</feature>
<reference evidence="9 10" key="1">
    <citation type="journal article" date="2019" name="Int. J. Syst. Evol. Microbiol.">
        <title>The Global Catalogue of Microorganisms (GCM) 10K type strain sequencing project: providing services to taxonomists for standard genome sequencing and annotation.</title>
        <authorList>
            <consortium name="The Broad Institute Genomics Platform"/>
            <consortium name="The Broad Institute Genome Sequencing Center for Infectious Disease"/>
            <person name="Wu L."/>
            <person name="Ma J."/>
        </authorList>
    </citation>
    <scope>NUCLEOTIDE SEQUENCE [LARGE SCALE GENOMIC DNA]</scope>
    <source>
        <strain evidence="9 10">JCM 14304</strain>
    </source>
</reference>
<feature type="transmembrane region" description="Helical" evidence="7">
    <location>
        <begin position="262"/>
        <end position="283"/>
    </location>
</feature>
<evidence type="ECO:0000256" key="2">
    <source>
        <dbReference type="ARBA" id="ARBA00022448"/>
    </source>
</evidence>
<evidence type="ECO:0000256" key="7">
    <source>
        <dbReference type="RuleBase" id="RU363032"/>
    </source>
</evidence>
<dbReference type="InterPro" id="IPR000515">
    <property type="entry name" value="MetI-like"/>
</dbReference>
<dbReference type="EMBL" id="BAAAND010000001">
    <property type="protein sequence ID" value="GAA1567571.1"/>
    <property type="molecule type" value="Genomic_DNA"/>
</dbReference>
<keyword evidence="3" id="KW-1003">Cell membrane</keyword>
<keyword evidence="5 7" id="KW-1133">Transmembrane helix</keyword>
<evidence type="ECO:0000256" key="6">
    <source>
        <dbReference type="ARBA" id="ARBA00023136"/>
    </source>
</evidence>
<dbReference type="CDD" id="cd06261">
    <property type="entry name" value="TM_PBP2"/>
    <property type="match status" value="1"/>
</dbReference>
<dbReference type="InterPro" id="IPR035906">
    <property type="entry name" value="MetI-like_sf"/>
</dbReference>
<dbReference type="InterPro" id="IPR051393">
    <property type="entry name" value="ABC_transporter_permease"/>
</dbReference>
<evidence type="ECO:0000313" key="10">
    <source>
        <dbReference type="Proteomes" id="UP001500190"/>
    </source>
</evidence>
<accession>A0ABN2CZW1</accession>
<comment type="similarity">
    <text evidence="7">Belongs to the binding-protein-dependent transport system permease family.</text>
</comment>
<dbReference type="Gene3D" id="1.10.3720.10">
    <property type="entry name" value="MetI-like"/>
    <property type="match status" value="1"/>
</dbReference>